<keyword evidence="1" id="KW-1015">Disulfide bond</keyword>
<dbReference type="Pfam" id="PF01562">
    <property type="entry name" value="Pep_M12B_propep"/>
    <property type="match status" value="1"/>
</dbReference>
<name>A0A2G8LH02_STIJA</name>
<dbReference type="PANTHER" id="PTHR11905">
    <property type="entry name" value="ADAM A DISINTEGRIN AND METALLOPROTEASE DOMAIN"/>
    <property type="match status" value="1"/>
</dbReference>
<evidence type="ECO:0000313" key="6">
    <source>
        <dbReference type="Proteomes" id="UP000230750"/>
    </source>
</evidence>
<dbReference type="AlphaFoldDB" id="A0A2G8LH02"/>
<dbReference type="InterPro" id="IPR002870">
    <property type="entry name" value="Peptidase_M12B_N"/>
</dbReference>
<feature type="region of interest" description="Disordered" evidence="3">
    <location>
        <begin position="151"/>
        <end position="171"/>
    </location>
</feature>
<gene>
    <name evidence="5" type="ORF">BSL78_03593</name>
</gene>
<protein>
    <submittedName>
        <fullName evidence="5">Putative A disintegrin and metalloproteinase with thrombospondin motifs 1</fullName>
    </submittedName>
</protein>
<accession>A0A2G8LH02</accession>
<keyword evidence="5" id="KW-0401">Integrin</keyword>
<dbReference type="InterPro" id="IPR001590">
    <property type="entry name" value="Peptidase_M12B"/>
</dbReference>
<dbReference type="GO" id="GO:0006508">
    <property type="term" value="P:proteolysis"/>
    <property type="evidence" value="ECO:0007669"/>
    <property type="project" value="InterPro"/>
</dbReference>
<feature type="domain" description="Peptidase M12B" evidence="4">
    <location>
        <begin position="289"/>
        <end position="343"/>
    </location>
</feature>
<dbReference type="GO" id="GO:0004222">
    <property type="term" value="F:metalloendopeptidase activity"/>
    <property type="evidence" value="ECO:0007669"/>
    <property type="project" value="InterPro"/>
</dbReference>
<comment type="caution">
    <text evidence="2">Lacks conserved residue(s) required for the propagation of feature annotation.</text>
</comment>
<keyword evidence="6" id="KW-1185">Reference proteome</keyword>
<reference evidence="5 6" key="1">
    <citation type="journal article" date="2017" name="PLoS Biol.">
        <title>The sea cucumber genome provides insights into morphological evolution and visceral regeneration.</title>
        <authorList>
            <person name="Zhang X."/>
            <person name="Sun L."/>
            <person name="Yuan J."/>
            <person name="Sun Y."/>
            <person name="Gao Y."/>
            <person name="Zhang L."/>
            <person name="Li S."/>
            <person name="Dai H."/>
            <person name="Hamel J.F."/>
            <person name="Liu C."/>
            <person name="Yu Y."/>
            <person name="Liu S."/>
            <person name="Lin W."/>
            <person name="Guo K."/>
            <person name="Jin S."/>
            <person name="Xu P."/>
            <person name="Storey K.B."/>
            <person name="Huan P."/>
            <person name="Zhang T."/>
            <person name="Zhou Y."/>
            <person name="Zhang J."/>
            <person name="Lin C."/>
            <person name="Li X."/>
            <person name="Xing L."/>
            <person name="Huo D."/>
            <person name="Sun M."/>
            <person name="Wang L."/>
            <person name="Mercier A."/>
            <person name="Li F."/>
            <person name="Yang H."/>
            <person name="Xiang J."/>
        </authorList>
    </citation>
    <scope>NUCLEOTIDE SEQUENCE [LARGE SCALE GENOMIC DNA]</scope>
    <source>
        <strain evidence="5">Shaxun</strain>
        <tissue evidence="5">Muscle</tissue>
    </source>
</reference>
<organism evidence="5 6">
    <name type="scientific">Stichopus japonicus</name>
    <name type="common">Sea cucumber</name>
    <dbReference type="NCBI Taxonomy" id="307972"/>
    <lineage>
        <taxon>Eukaryota</taxon>
        <taxon>Metazoa</taxon>
        <taxon>Echinodermata</taxon>
        <taxon>Eleutherozoa</taxon>
        <taxon>Echinozoa</taxon>
        <taxon>Holothuroidea</taxon>
        <taxon>Aspidochirotacea</taxon>
        <taxon>Aspidochirotida</taxon>
        <taxon>Stichopodidae</taxon>
        <taxon>Apostichopus</taxon>
    </lineage>
</organism>
<dbReference type="PROSITE" id="PS50215">
    <property type="entry name" value="ADAM_MEPRO"/>
    <property type="match status" value="1"/>
</dbReference>
<dbReference type="Proteomes" id="UP000230750">
    <property type="component" value="Unassembled WGS sequence"/>
</dbReference>
<proteinExistence type="predicted"/>
<evidence type="ECO:0000256" key="3">
    <source>
        <dbReference type="SAM" id="MobiDB-lite"/>
    </source>
</evidence>
<evidence type="ECO:0000259" key="4">
    <source>
        <dbReference type="PROSITE" id="PS50215"/>
    </source>
</evidence>
<evidence type="ECO:0000256" key="2">
    <source>
        <dbReference type="PROSITE-ProRule" id="PRU00276"/>
    </source>
</evidence>
<sequence length="379" mass="43373">MLHDKLITKLLPEFDIISPQFISNDVFKRSTEHLESNDQPIHEVQYEAFDTVFNVQLEKNDWLVRKGLQVETLKADGTVERKPLRTEDCHYYGSLKDHDNSAAAISLCNGRMHGMLSHNETDYIIQPLRDNHASKMRTRRDVESPHIIYKKSVSRPAEESEDPTEGRHQPFCSYEAPVTTRRQKYLELFVVADKNMVDFHGNNTEDYVFSLMNVVSRRYADPSLDITLRLHIVKLLLLDTDSPTLQGSTFDVTGASSTLDDFCEWQADINPLHDFHPEHWDNAILLTRLGLNHDDDYGCMSGLNIMSSWRPAGRDSFTWSECSRQNIRTFLGGPIATCLNDVPSNSPLPVAELVGRPTTLTSNVNWHWVLEHRPARVTL</sequence>
<evidence type="ECO:0000256" key="1">
    <source>
        <dbReference type="ARBA" id="ARBA00023157"/>
    </source>
</evidence>
<dbReference type="EMBL" id="MRZV01000081">
    <property type="protein sequence ID" value="PIK59521.1"/>
    <property type="molecule type" value="Genomic_DNA"/>
</dbReference>
<evidence type="ECO:0000313" key="5">
    <source>
        <dbReference type="EMBL" id="PIK59521.1"/>
    </source>
</evidence>
<comment type="caution">
    <text evidence="5">The sequence shown here is derived from an EMBL/GenBank/DDBJ whole genome shotgun (WGS) entry which is preliminary data.</text>
</comment>
<dbReference type="Gene3D" id="3.40.390.10">
    <property type="entry name" value="Collagenase (Catalytic Domain)"/>
    <property type="match status" value="2"/>
</dbReference>
<dbReference type="SUPFAM" id="SSF55486">
    <property type="entry name" value="Metalloproteases ('zincins'), catalytic domain"/>
    <property type="match status" value="1"/>
</dbReference>
<dbReference type="PANTHER" id="PTHR11905:SF256">
    <property type="entry name" value="PEPTIDASE M12B DOMAIN-CONTAINING PROTEIN"/>
    <property type="match status" value="1"/>
</dbReference>
<dbReference type="InterPro" id="IPR024079">
    <property type="entry name" value="MetalloPept_cat_dom_sf"/>
</dbReference>
<dbReference type="GO" id="GO:0007229">
    <property type="term" value="P:integrin-mediated signaling pathway"/>
    <property type="evidence" value="ECO:0007669"/>
    <property type="project" value="UniProtKB-KW"/>
</dbReference>
<dbReference type="OrthoDB" id="6156443at2759"/>